<evidence type="ECO:0000256" key="6">
    <source>
        <dbReference type="ARBA" id="ARBA00023014"/>
    </source>
</evidence>
<keyword evidence="7" id="KW-0003">3Fe-4S</keyword>
<reference evidence="10" key="1">
    <citation type="submission" date="2016-10" db="EMBL/GenBank/DDBJ databases">
        <authorList>
            <person name="Varghese N."/>
        </authorList>
    </citation>
    <scope>NUCLEOTIDE SEQUENCE [LARGE SCALE GENOMIC DNA]</scope>
    <source>
        <strain evidence="10">DSM 44719</strain>
    </source>
</reference>
<keyword evidence="4 8" id="KW-0249">Electron transport</keyword>
<comment type="function">
    <text evidence="8">Ferredoxins are iron-sulfur proteins that transfer electrons in a wide variety of metabolic reactions.</text>
</comment>
<dbReference type="AlphaFoldDB" id="A0A1H5LVA6"/>
<dbReference type="InterPro" id="IPR001080">
    <property type="entry name" value="3Fe4S_ferredoxin"/>
</dbReference>
<comment type="cofactor">
    <cofactor evidence="1">
        <name>[3Fe-4S] cluster</name>
        <dbReference type="ChEBI" id="CHEBI:21137"/>
    </cofactor>
</comment>
<dbReference type="InterPro" id="IPR051269">
    <property type="entry name" value="Fe-S_cluster_ET"/>
</dbReference>
<evidence type="ECO:0000256" key="7">
    <source>
        <dbReference type="ARBA" id="ARBA00023291"/>
    </source>
</evidence>
<name>A0A1H5LVA6_RHOJO</name>
<keyword evidence="6 8" id="KW-0411">Iron-sulfur</keyword>
<dbReference type="GO" id="GO:0051538">
    <property type="term" value="F:3 iron, 4 sulfur cluster binding"/>
    <property type="evidence" value="ECO:0007669"/>
    <property type="project" value="UniProtKB-KW"/>
</dbReference>
<dbReference type="PANTHER" id="PTHR36923">
    <property type="entry name" value="FERREDOXIN"/>
    <property type="match status" value="1"/>
</dbReference>
<dbReference type="OrthoDB" id="4741951at2"/>
<dbReference type="Proteomes" id="UP000183407">
    <property type="component" value="Unassembled WGS sequence"/>
</dbReference>
<keyword evidence="3 8" id="KW-0479">Metal-binding</keyword>
<evidence type="ECO:0000256" key="4">
    <source>
        <dbReference type="ARBA" id="ARBA00022982"/>
    </source>
</evidence>
<evidence type="ECO:0000256" key="1">
    <source>
        <dbReference type="ARBA" id="ARBA00001927"/>
    </source>
</evidence>
<dbReference type="EMBL" id="FNTL01000005">
    <property type="protein sequence ID" value="SEE80924.1"/>
    <property type="molecule type" value="Genomic_DNA"/>
</dbReference>
<proteinExistence type="predicted"/>
<evidence type="ECO:0000256" key="5">
    <source>
        <dbReference type="ARBA" id="ARBA00023004"/>
    </source>
</evidence>
<evidence type="ECO:0000313" key="9">
    <source>
        <dbReference type="EMBL" id="SEE80924.1"/>
    </source>
</evidence>
<keyword evidence="5 8" id="KW-0408">Iron</keyword>
<dbReference type="PANTHER" id="PTHR36923:SF3">
    <property type="entry name" value="FERREDOXIN"/>
    <property type="match status" value="1"/>
</dbReference>
<dbReference type="RefSeq" id="WP_083400776.1">
    <property type="nucleotide sequence ID" value="NZ_FNTL01000005.1"/>
</dbReference>
<dbReference type="Gene3D" id="3.30.70.20">
    <property type="match status" value="1"/>
</dbReference>
<dbReference type="Pfam" id="PF13370">
    <property type="entry name" value="Fer4_13"/>
    <property type="match status" value="1"/>
</dbReference>
<gene>
    <name evidence="9" type="ORF">SAMN04490220_8439</name>
</gene>
<evidence type="ECO:0000313" key="10">
    <source>
        <dbReference type="Proteomes" id="UP000183407"/>
    </source>
</evidence>
<dbReference type="GO" id="GO:0009055">
    <property type="term" value="F:electron transfer activity"/>
    <property type="evidence" value="ECO:0007669"/>
    <property type="project" value="UniProtKB-UniRule"/>
</dbReference>
<dbReference type="SUPFAM" id="SSF54862">
    <property type="entry name" value="4Fe-4S ferredoxins"/>
    <property type="match status" value="1"/>
</dbReference>
<evidence type="ECO:0000256" key="3">
    <source>
        <dbReference type="ARBA" id="ARBA00022723"/>
    </source>
</evidence>
<evidence type="ECO:0000256" key="2">
    <source>
        <dbReference type="ARBA" id="ARBA00022448"/>
    </source>
</evidence>
<keyword evidence="2 8" id="KW-0813">Transport</keyword>
<protein>
    <recommendedName>
        <fullName evidence="8">Ferredoxin</fullName>
    </recommendedName>
</protein>
<sequence length="76" mass="8010">MSQFPEIEVGLDQTDCCGSGMCANLAPHAFEIDPSGVAKVLPTAPGSDRSQLLRAAKSCPTACITLVERGEEIDLF</sequence>
<accession>A0A1H5LVA6</accession>
<organism evidence="9 10">
    <name type="scientific">Rhodococcus jostii</name>
    <dbReference type="NCBI Taxonomy" id="132919"/>
    <lineage>
        <taxon>Bacteria</taxon>
        <taxon>Bacillati</taxon>
        <taxon>Actinomycetota</taxon>
        <taxon>Actinomycetes</taxon>
        <taxon>Mycobacteriales</taxon>
        <taxon>Nocardiaceae</taxon>
        <taxon>Rhodococcus</taxon>
    </lineage>
</organism>
<evidence type="ECO:0000256" key="8">
    <source>
        <dbReference type="RuleBase" id="RU368020"/>
    </source>
</evidence>
<dbReference type="GO" id="GO:0005506">
    <property type="term" value="F:iron ion binding"/>
    <property type="evidence" value="ECO:0007669"/>
    <property type="project" value="UniProtKB-UniRule"/>
</dbReference>
<dbReference type="PRINTS" id="PR00352">
    <property type="entry name" value="3FE4SFRDOXIN"/>
</dbReference>